<dbReference type="Proteomes" id="UP001344906">
    <property type="component" value="Unassembled WGS sequence"/>
</dbReference>
<evidence type="ECO:0000313" key="2">
    <source>
        <dbReference type="Proteomes" id="UP001344906"/>
    </source>
</evidence>
<gene>
    <name evidence="1" type="ORF">KDH_08950</name>
</gene>
<protein>
    <recommendedName>
        <fullName evidence="3">Endonuclease/exonuclease/phosphatase domain-containing protein</fullName>
    </recommendedName>
</protein>
<accession>A0ABQ6FML7</accession>
<dbReference type="SUPFAM" id="SSF56219">
    <property type="entry name" value="DNase I-like"/>
    <property type="match status" value="1"/>
</dbReference>
<dbReference type="InterPro" id="IPR036691">
    <property type="entry name" value="Endo/exonu/phosph_ase_sf"/>
</dbReference>
<evidence type="ECO:0000313" key="1">
    <source>
        <dbReference type="EMBL" id="GLV54046.1"/>
    </source>
</evidence>
<organism evidence="1 2">
    <name type="scientific">Dictyobacter halimunensis</name>
    <dbReference type="NCBI Taxonomy" id="3026934"/>
    <lineage>
        <taxon>Bacteria</taxon>
        <taxon>Bacillati</taxon>
        <taxon>Chloroflexota</taxon>
        <taxon>Ktedonobacteria</taxon>
        <taxon>Ktedonobacterales</taxon>
        <taxon>Dictyobacteraceae</taxon>
        <taxon>Dictyobacter</taxon>
    </lineage>
</organism>
<dbReference type="EMBL" id="BSRI01000001">
    <property type="protein sequence ID" value="GLV54046.1"/>
    <property type="molecule type" value="Genomic_DNA"/>
</dbReference>
<dbReference type="Gene3D" id="3.60.10.10">
    <property type="entry name" value="Endonuclease/exonuclease/phosphatase"/>
    <property type="match status" value="1"/>
</dbReference>
<reference evidence="1 2" key="1">
    <citation type="submission" date="2023-02" db="EMBL/GenBank/DDBJ databases">
        <title>Dictyobacter halimunensis sp. nov., a new member of the class Ktedonobacteria from forest soil in a geothermal area.</title>
        <authorList>
            <person name="Rachmania M.K."/>
            <person name="Ningsih F."/>
            <person name="Sakai Y."/>
            <person name="Yabe S."/>
            <person name="Yokota A."/>
            <person name="Sjamsuridzal W."/>
        </authorList>
    </citation>
    <scope>NUCLEOTIDE SEQUENCE [LARGE SCALE GENOMIC DNA]</scope>
    <source>
        <strain evidence="1 2">S3.2.2.5</strain>
    </source>
</reference>
<evidence type="ECO:0008006" key="3">
    <source>
        <dbReference type="Google" id="ProtNLM"/>
    </source>
</evidence>
<keyword evidence="2" id="KW-1185">Reference proteome</keyword>
<sequence length="160" mass="17354">MHHPLNGDYFIPEKTDTYKQAGFKGGNDFTNLADRALGFVGNVGGVDVFVLHAPSGGQKNGPAAKAVSFLACSLNEEYGANPWLVVGDLNVEPFDLIQARVGINLVGLIKAPSDPTYIGRKKDKKYDYVLSNVTSGVFVDRIRSSPRGHGSDHYPIIVEY</sequence>
<proteinExistence type="predicted"/>
<comment type="caution">
    <text evidence="1">The sequence shown here is derived from an EMBL/GenBank/DDBJ whole genome shotgun (WGS) entry which is preliminary data.</text>
</comment>
<name>A0ABQ6FML7_9CHLR</name>